<dbReference type="EMBL" id="CABIJS010000066">
    <property type="protein sequence ID" value="VUZ41824.1"/>
    <property type="molecule type" value="Genomic_DNA"/>
</dbReference>
<dbReference type="AlphaFoldDB" id="A0A564Y5P5"/>
<keyword evidence="2" id="KW-0472">Membrane</keyword>
<evidence type="ECO:0000313" key="3">
    <source>
        <dbReference type="EMBL" id="VUZ41824.1"/>
    </source>
</evidence>
<keyword evidence="4" id="KW-1185">Reference proteome</keyword>
<evidence type="ECO:0000256" key="1">
    <source>
        <dbReference type="SAM" id="MobiDB-lite"/>
    </source>
</evidence>
<protein>
    <recommendedName>
        <fullName evidence="5">PRA1 family protein</fullName>
    </recommendedName>
</protein>
<reference evidence="3 4" key="1">
    <citation type="submission" date="2019-07" db="EMBL/GenBank/DDBJ databases">
        <authorList>
            <person name="Jastrzebski P J."/>
            <person name="Paukszto L."/>
            <person name="Jastrzebski P J."/>
        </authorList>
    </citation>
    <scope>NUCLEOTIDE SEQUENCE [LARGE SCALE GENOMIC DNA]</scope>
    <source>
        <strain evidence="3 4">WMS-il1</strain>
    </source>
</reference>
<evidence type="ECO:0008006" key="5">
    <source>
        <dbReference type="Google" id="ProtNLM"/>
    </source>
</evidence>
<dbReference type="Proteomes" id="UP000321570">
    <property type="component" value="Unassembled WGS sequence"/>
</dbReference>
<organism evidence="3 4">
    <name type="scientific">Hymenolepis diminuta</name>
    <name type="common">Rat tapeworm</name>
    <dbReference type="NCBI Taxonomy" id="6216"/>
    <lineage>
        <taxon>Eukaryota</taxon>
        <taxon>Metazoa</taxon>
        <taxon>Spiralia</taxon>
        <taxon>Lophotrochozoa</taxon>
        <taxon>Platyhelminthes</taxon>
        <taxon>Cestoda</taxon>
        <taxon>Eucestoda</taxon>
        <taxon>Cyclophyllidea</taxon>
        <taxon>Hymenolepididae</taxon>
        <taxon>Hymenolepis</taxon>
    </lineage>
</organism>
<feature type="region of interest" description="Disordered" evidence="1">
    <location>
        <begin position="1"/>
        <end position="31"/>
    </location>
</feature>
<evidence type="ECO:0000256" key="2">
    <source>
        <dbReference type="SAM" id="Phobius"/>
    </source>
</evidence>
<sequence length="83" mass="9341">MRVDYKQPSIRHTHTPGNLSSSNASPVAQSFSNSLYSPRDFVLSFVQYNLVNAILGVLFLSFTVSNPPLQVLQLFLSYCERCQ</sequence>
<feature type="compositionally biased region" description="Polar residues" evidence="1">
    <location>
        <begin position="15"/>
        <end position="31"/>
    </location>
</feature>
<accession>A0A564Y5P5</accession>
<name>A0A564Y5P5_HYMDI</name>
<gene>
    <name evidence="3" type="ORF">WMSIL1_LOCUS2445</name>
</gene>
<keyword evidence="2" id="KW-1133">Transmembrane helix</keyword>
<evidence type="ECO:0000313" key="4">
    <source>
        <dbReference type="Proteomes" id="UP000321570"/>
    </source>
</evidence>
<proteinExistence type="predicted"/>
<feature type="transmembrane region" description="Helical" evidence="2">
    <location>
        <begin position="41"/>
        <end position="62"/>
    </location>
</feature>
<keyword evidence="2" id="KW-0812">Transmembrane</keyword>